<feature type="compositionally biased region" description="Basic and acidic residues" evidence="1">
    <location>
        <begin position="129"/>
        <end position="145"/>
    </location>
</feature>
<comment type="caution">
    <text evidence="2">The sequence shown here is derived from an EMBL/GenBank/DDBJ whole genome shotgun (WGS) entry which is preliminary data.</text>
</comment>
<accession>A0A448XFS3</accession>
<feature type="compositionally biased region" description="Polar residues" evidence="1">
    <location>
        <begin position="207"/>
        <end position="225"/>
    </location>
</feature>
<feature type="compositionally biased region" description="Low complexity" evidence="1">
    <location>
        <begin position="165"/>
        <end position="178"/>
    </location>
</feature>
<feature type="compositionally biased region" description="Gly residues" evidence="1">
    <location>
        <begin position="146"/>
        <end position="164"/>
    </location>
</feature>
<reference evidence="2" key="1">
    <citation type="submission" date="2018-11" db="EMBL/GenBank/DDBJ databases">
        <authorList>
            <consortium name="Pathogen Informatics"/>
        </authorList>
    </citation>
    <scope>NUCLEOTIDE SEQUENCE</scope>
</reference>
<dbReference type="AlphaFoldDB" id="A0A448XFS3"/>
<feature type="compositionally biased region" description="Polar residues" evidence="1">
    <location>
        <begin position="285"/>
        <end position="302"/>
    </location>
</feature>
<feature type="compositionally biased region" description="Polar residues" evidence="1">
    <location>
        <begin position="233"/>
        <end position="247"/>
    </location>
</feature>
<keyword evidence="3" id="KW-1185">Reference proteome</keyword>
<organism evidence="2 3">
    <name type="scientific">Protopolystoma xenopodis</name>
    <dbReference type="NCBI Taxonomy" id="117903"/>
    <lineage>
        <taxon>Eukaryota</taxon>
        <taxon>Metazoa</taxon>
        <taxon>Spiralia</taxon>
        <taxon>Lophotrochozoa</taxon>
        <taxon>Platyhelminthes</taxon>
        <taxon>Monogenea</taxon>
        <taxon>Polyopisthocotylea</taxon>
        <taxon>Polystomatidea</taxon>
        <taxon>Polystomatidae</taxon>
        <taxon>Protopolystoma</taxon>
    </lineage>
</organism>
<feature type="compositionally biased region" description="Gly residues" evidence="1">
    <location>
        <begin position="475"/>
        <end position="484"/>
    </location>
</feature>
<dbReference type="EMBL" id="CAAALY010250515">
    <property type="protein sequence ID" value="VEL35732.1"/>
    <property type="molecule type" value="Genomic_DNA"/>
</dbReference>
<dbReference type="Proteomes" id="UP000784294">
    <property type="component" value="Unassembled WGS sequence"/>
</dbReference>
<feature type="compositionally biased region" description="Polar residues" evidence="1">
    <location>
        <begin position="27"/>
        <end position="38"/>
    </location>
</feature>
<feature type="compositionally biased region" description="Basic residues" evidence="1">
    <location>
        <begin position="63"/>
        <end position="76"/>
    </location>
</feature>
<feature type="compositionally biased region" description="Gly residues" evidence="1">
    <location>
        <begin position="179"/>
        <end position="204"/>
    </location>
</feature>
<feature type="compositionally biased region" description="Gly residues" evidence="1">
    <location>
        <begin position="114"/>
        <end position="128"/>
    </location>
</feature>
<feature type="region of interest" description="Disordered" evidence="1">
    <location>
        <begin position="15"/>
        <end position="302"/>
    </location>
</feature>
<name>A0A448XFS3_9PLAT</name>
<sequence>MQLSLIVQLRVGGTLSCDPTFHPTDGLDSTSGSQINENGKTHPVCPHSGDSVRHQHHEPRGSGRGHRGGGLRRGRSGRTTDASSGNISSGNGTSIAASTTSRGGGTVNRDGPGNRRGGGSGSGGGGRGGRGEHAVGGGRGDRYKDGGSGGSSGGAGGGSAGGAAGSSSNAPSGNFSGSGSAGRGNSSSGGGSEGGSGGGGGCGGPCQSDSAGTQHAGSVSYNQRKLGSDHMSAITTSPTLSVANINTAPRRPLTAIPKENISDGNDAEEWETASEGTSDGDRGNSVISPDQPSSSIGSYSVLQLNPATPDGLSISLIHQNASLTPASSIVLTGANNTPSSTPSSNTTTPTNIKGSQPTDVLISATEIEVDEPVSSIPIQSPGTPTSSKLCVQVSPALPSPVYCRNEADSDVCRQPMAPAPALLEIVPSGGSSSSCTSSSSSSLSTSSSSGGETTRCQLSDRRNNDPCNNHKGRRGGSGSGGAGGWCTSIENKIDPAI</sequence>
<feature type="region of interest" description="Disordered" evidence="1">
    <location>
        <begin position="333"/>
        <end position="356"/>
    </location>
</feature>
<feature type="compositionally biased region" description="Low complexity" evidence="1">
    <location>
        <begin position="83"/>
        <end position="95"/>
    </location>
</feature>
<feature type="compositionally biased region" description="Low complexity" evidence="1">
    <location>
        <begin position="428"/>
        <end position="454"/>
    </location>
</feature>
<feature type="compositionally biased region" description="Basic and acidic residues" evidence="1">
    <location>
        <begin position="50"/>
        <end position="61"/>
    </location>
</feature>
<feature type="region of interest" description="Disordered" evidence="1">
    <location>
        <begin position="424"/>
        <end position="497"/>
    </location>
</feature>
<evidence type="ECO:0000256" key="1">
    <source>
        <dbReference type="SAM" id="MobiDB-lite"/>
    </source>
</evidence>
<proteinExistence type="predicted"/>
<evidence type="ECO:0000313" key="2">
    <source>
        <dbReference type="EMBL" id="VEL35732.1"/>
    </source>
</evidence>
<protein>
    <submittedName>
        <fullName evidence="2">Uncharacterized protein</fullName>
    </submittedName>
</protein>
<gene>
    <name evidence="2" type="ORF">PXEA_LOCUS29172</name>
</gene>
<evidence type="ECO:0000313" key="3">
    <source>
        <dbReference type="Proteomes" id="UP000784294"/>
    </source>
</evidence>
<feature type="compositionally biased region" description="Low complexity" evidence="1">
    <location>
        <begin position="335"/>
        <end position="351"/>
    </location>
</feature>